<dbReference type="PANTHER" id="PTHR48081">
    <property type="entry name" value="AB HYDROLASE SUPERFAMILY PROTEIN C4A8.06C"/>
    <property type="match status" value="1"/>
</dbReference>
<feature type="domain" description="Alpha/beta hydrolase fold-3" evidence="2">
    <location>
        <begin position="112"/>
        <end position="327"/>
    </location>
</feature>
<dbReference type="PANTHER" id="PTHR48081:SF8">
    <property type="entry name" value="ALPHA_BETA HYDROLASE FOLD-3 DOMAIN-CONTAINING PROTEIN-RELATED"/>
    <property type="match status" value="1"/>
</dbReference>
<comment type="caution">
    <text evidence="3">The sequence shown here is derived from an EMBL/GenBank/DDBJ whole genome shotgun (WGS) entry which is preliminary data.</text>
</comment>
<dbReference type="GO" id="GO:0016787">
    <property type="term" value="F:hydrolase activity"/>
    <property type="evidence" value="ECO:0007669"/>
    <property type="project" value="UniProtKB-KW"/>
</dbReference>
<evidence type="ECO:0000313" key="3">
    <source>
        <dbReference type="EMBL" id="KAK4443121.1"/>
    </source>
</evidence>
<sequence length="353" mass="38764">MYSQHFAQSTLSMPITSDIIFDPARFTQESITDETKKLNEKLEAATRDSPTWYDVGAERYREMRSHGIGPIPAPQALSGAMAAMLPSRDPERDIPVRVYRPDNGEPSKGIFLHLHGGGWVLGSHRDQDKLLQGYANGCQMVGVSVGYRLAPEDPWPAGVHDCIDVAEQLVDRGPTLCGAKLMVIGGESAGAHLTVLTAFHLIRSRPQHRLAGLVLNCGMYDLTQTLPRSKTFSRPLVISPEIVHHFIKAFLPDKGIEDRRTPEISPLYENLHRLAKAAPGKKLPPALFICGTEDLLLDDTILMSSRWVATGSETIVKIYPGAPHSFISFPGYGPAQEVAGLIAQFVREKVAEV</sequence>
<dbReference type="InterPro" id="IPR029058">
    <property type="entry name" value="AB_hydrolase_fold"/>
</dbReference>
<reference evidence="3" key="2">
    <citation type="submission" date="2023-05" db="EMBL/GenBank/DDBJ databases">
        <authorList>
            <consortium name="Lawrence Berkeley National Laboratory"/>
            <person name="Steindorff A."/>
            <person name="Hensen N."/>
            <person name="Bonometti L."/>
            <person name="Westerberg I."/>
            <person name="Brannstrom I.O."/>
            <person name="Guillou S."/>
            <person name="Cros-Aarteil S."/>
            <person name="Calhoun S."/>
            <person name="Haridas S."/>
            <person name="Kuo A."/>
            <person name="Mondo S."/>
            <person name="Pangilinan J."/>
            <person name="Riley R."/>
            <person name="Labutti K."/>
            <person name="Andreopoulos B."/>
            <person name="Lipzen A."/>
            <person name="Chen C."/>
            <person name="Yanf M."/>
            <person name="Daum C."/>
            <person name="Ng V."/>
            <person name="Clum A."/>
            <person name="Ohm R."/>
            <person name="Martin F."/>
            <person name="Silar P."/>
            <person name="Natvig D."/>
            <person name="Lalanne C."/>
            <person name="Gautier V."/>
            <person name="Ament-Velasquez S.L."/>
            <person name="Kruys A."/>
            <person name="Hutchinson M.I."/>
            <person name="Powell A.J."/>
            <person name="Barry K."/>
            <person name="Miller A.N."/>
            <person name="Grigoriev I.V."/>
            <person name="Debuchy R."/>
            <person name="Gladieux P."/>
            <person name="Thoren M.H."/>
            <person name="Johannesson H."/>
        </authorList>
    </citation>
    <scope>NUCLEOTIDE SEQUENCE</scope>
    <source>
        <strain evidence="3">PSN243</strain>
    </source>
</reference>
<evidence type="ECO:0000256" key="1">
    <source>
        <dbReference type="ARBA" id="ARBA00022801"/>
    </source>
</evidence>
<name>A0AAV9G7Q3_9PEZI</name>
<accession>A0AAV9G7Q3</accession>
<keyword evidence="1" id="KW-0378">Hydrolase</keyword>
<reference evidence="3" key="1">
    <citation type="journal article" date="2023" name="Mol. Phylogenet. Evol.">
        <title>Genome-scale phylogeny and comparative genomics of the fungal order Sordariales.</title>
        <authorList>
            <person name="Hensen N."/>
            <person name="Bonometti L."/>
            <person name="Westerberg I."/>
            <person name="Brannstrom I.O."/>
            <person name="Guillou S."/>
            <person name="Cros-Aarteil S."/>
            <person name="Calhoun S."/>
            <person name="Haridas S."/>
            <person name="Kuo A."/>
            <person name="Mondo S."/>
            <person name="Pangilinan J."/>
            <person name="Riley R."/>
            <person name="LaButti K."/>
            <person name="Andreopoulos B."/>
            <person name="Lipzen A."/>
            <person name="Chen C."/>
            <person name="Yan M."/>
            <person name="Daum C."/>
            <person name="Ng V."/>
            <person name="Clum A."/>
            <person name="Steindorff A."/>
            <person name="Ohm R.A."/>
            <person name="Martin F."/>
            <person name="Silar P."/>
            <person name="Natvig D.O."/>
            <person name="Lalanne C."/>
            <person name="Gautier V."/>
            <person name="Ament-Velasquez S.L."/>
            <person name="Kruys A."/>
            <person name="Hutchinson M.I."/>
            <person name="Powell A.J."/>
            <person name="Barry K."/>
            <person name="Miller A.N."/>
            <person name="Grigoriev I.V."/>
            <person name="Debuchy R."/>
            <person name="Gladieux P."/>
            <person name="Hiltunen Thoren M."/>
            <person name="Johannesson H."/>
        </authorList>
    </citation>
    <scope>NUCLEOTIDE SEQUENCE</scope>
    <source>
        <strain evidence="3">PSN243</strain>
    </source>
</reference>
<proteinExistence type="predicted"/>
<keyword evidence="4" id="KW-1185">Reference proteome</keyword>
<dbReference type="Proteomes" id="UP001321760">
    <property type="component" value="Unassembled WGS sequence"/>
</dbReference>
<dbReference type="Gene3D" id="3.40.50.1820">
    <property type="entry name" value="alpha/beta hydrolase"/>
    <property type="match status" value="1"/>
</dbReference>
<dbReference type="EMBL" id="MU865999">
    <property type="protein sequence ID" value="KAK4443121.1"/>
    <property type="molecule type" value="Genomic_DNA"/>
</dbReference>
<dbReference type="AlphaFoldDB" id="A0AAV9G7Q3"/>
<organism evidence="3 4">
    <name type="scientific">Podospora aff. communis PSN243</name>
    <dbReference type="NCBI Taxonomy" id="3040156"/>
    <lineage>
        <taxon>Eukaryota</taxon>
        <taxon>Fungi</taxon>
        <taxon>Dikarya</taxon>
        <taxon>Ascomycota</taxon>
        <taxon>Pezizomycotina</taxon>
        <taxon>Sordariomycetes</taxon>
        <taxon>Sordariomycetidae</taxon>
        <taxon>Sordariales</taxon>
        <taxon>Podosporaceae</taxon>
        <taxon>Podospora</taxon>
    </lineage>
</organism>
<protein>
    <submittedName>
        <fullName evidence="3">Acetyl esterase</fullName>
    </submittedName>
</protein>
<dbReference type="Pfam" id="PF07859">
    <property type="entry name" value="Abhydrolase_3"/>
    <property type="match status" value="1"/>
</dbReference>
<dbReference type="SUPFAM" id="SSF53474">
    <property type="entry name" value="alpha/beta-Hydrolases"/>
    <property type="match status" value="1"/>
</dbReference>
<gene>
    <name evidence="3" type="ORF">QBC34DRAFT_417596</name>
</gene>
<dbReference type="InterPro" id="IPR013094">
    <property type="entry name" value="AB_hydrolase_3"/>
</dbReference>
<evidence type="ECO:0000259" key="2">
    <source>
        <dbReference type="Pfam" id="PF07859"/>
    </source>
</evidence>
<evidence type="ECO:0000313" key="4">
    <source>
        <dbReference type="Proteomes" id="UP001321760"/>
    </source>
</evidence>
<dbReference type="InterPro" id="IPR050300">
    <property type="entry name" value="GDXG_lipolytic_enzyme"/>
</dbReference>